<name>G2Q635_THET4</name>
<feature type="compositionally biased region" description="Acidic residues" evidence="1">
    <location>
        <begin position="373"/>
        <end position="383"/>
    </location>
</feature>
<dbReference type="VEuPathDB" id="FungiDB:MYCTH_37848"/>
<reference evidence="3 4" key="1">
    <citation type="journal article" date="2011" name="Nat. Biotechnol.">
        <title>Comparative genomic analysis of the thermophilic biomass-degrading fungi Myceliophthora thermophila and Thielavia terrestris.</title>
        <authorList>
            <person name="Berka R.M."/>
            <person name="Grigoriev I.V."/>
            <person name="Otillar R."/>
            <person name="Salamov A."/>
            <person name="Grimwood J."/>
            <person name="Reid I."/>
            <person name="Ishmael N."/>
            <person name="John T."/>
            <person name="Darmond C."/>
            <person name="Moisan M.-C."/>
            <person name="Henrissat B."/>
            <person name="Coutinho P.M."/>
            <person name="Lombard V."/>
            <person name="Natvig D.O."/>
            <person name="Lindquist E."/>
            <person name="Schmutz J."/>
            <person name="Lucas S."/>
            <person name="Harris P."/>
            <person name="Powlowski J."/>
            <person name="Bellemare A."/>
            <person name="Taylor D."/>
            <person name="Butler G."/>
            <person name="de Vries R.P."/>
            <person name="Allijn I.E."/>
            <person name="van den Brink J."/>
            <person name="Ushinsky S."/>
            <person name="Storms R."/>
            <person name="Powell A.J."/>
            <person name="Paulsen I.T."/>
            <person name="Elbourne L.D.H."/>
            <person name="Baker S.E."/>
            <person name="Magnuson J."/>
            <person name="LaBoissiere S."/>
            <person name="Clutterbuck A.J."/>
            <person name="Martinez D."/>
            <person name="Wogulis M."/>
            <person name="de Leon A.L."/>
            <person name="Rey M.W."/>
            <person name="Tsang A."/>
        </authorList>
    </citation>
    <scope>NUCLEOTIDE SEQUENCE [LARGE SCALE GENOMIC DNA]</scope>
    <source>
        <strain evidence="4">ATCC 42464 / BCRC 31852 / DSM 1799</strain>
    </source>
</reference>
<dbReference type="KEGG" id="mtm:MYCTH_37848"/>
<dbReference type="HOGENOM" id="CLU_032739_1_0_1"/>
<feature type="compositionally biased region" description="Acidic residues" evidence="1">
    <location>
        <begin position="1"/>
        <end position="10"/>
    </location>
</feature>
<evidence type="ECO:0000313" key="3">
    <source>
        <dbReference type="EMBL" id="AEO55514.1"/>
    </source>
</evidence>
<gene>
    <name evidence="3" type="ORF">MYCTH_37848</name>
</gene>
<protein>
    <recommendedName>
        <fullName evidence="2">Ubiquitin-like domain-containing protein</fullName>
    </recommendedName>
</protein>
<feature type="compositionally biased region" description="Basic and acidic residues" evidence="1">
    <location>
        <begin position="39"/>
        <end position="77"/>
    </location>
</feature>
<dbReference type="InParanoid" id="G2Q635"/>
<sequence length="487" mass="53943">LATMVTDDEIPAQPKKKALPFKRTVARKQQSQKPQQPSEEAKKADDDNDLDFFRHTDEVFPEILREVSEGKDQENHDRKRRKLSSPPDDPQRSHKQPVTLDESDNDLIMDVKGKGKEIPRPRRPSTPLQTSTAREVSESPGSSRTTPRTAVSRRSLSKNTAGSPGAPVTVLASDVSDSDDVGVVKPTAPSNKRGASNPTTPGRSRDTSSTSSSPIEILPNPDPDPNPPSGDDFSEWVAKARALQASESHTAVVEVLTTSRIEGCDKPVRTRCRMNQAVQIILKAWIERTRSSRVVIPDDMAARMFLTWKGNKIYGHSTLASLGVQVDAKGRLRNNQGEGYTRDGIHLEVWTEEEYAAYLENRGKKRASRLLAADDEDDDDDSGVDDRRGASGGAEEAPAPAQQRKKKGIRIVLKAKDHEPLKLTTREDTTVEMLIEAFRAQRNLGPEWDVAMWFDGERLEEDSLVTDLDVDPDDVNQLEVHVKRGGS</sequence>
<dbReference type="InterPro" id="IPR022617">
    <property type="entry name" value="Rad60/SUMO-like_dom"/>
</dbReference>
<accession>G2Q635</accession>
<dbReference type="SUPFAM" id="SSF54236">
    <property type="entry name" value="Ubiquitin-like"/>
    <property type="match status" value="1"/>
</dbReference>
<dbReference type="OMA" id="VHMEAVT"/>
<feature type="non-terminal residue" evidence="3">
    <location>
        <position position="1"/>
    </location>
</feature>
<dbReference type="EMBL" id="CP003002">
    <property type="protein sequence ID" value="AEO55514.1"/>
    <property type="molecule type" value="Genomic_DNA"/>
</dbReference>
<evidence type="ECO:0000259" key="2">
    <source>
        <dbReference type="PROSITE" id="PS50053"/>
    </source>
</evidence>
<evidence type="ECO:0000313" key="4">
    <source>
        <dbReference type="Proteomes" id="UP000007322"/>
    </source>
</evidence>
<organism evidence="3 4">
    <name type="scientific">Thermothelomyces thermophilus (strain ATCC 42464 / BCRC 31852 / DSM 1799)</name>
    <name type="common">Sporotrichum thermophile</name>
    <dbReference type="NCBI Taxonomy" id="573729"/>
    <lineage>
        <taxon>Eukaryota</taxon>
        <taxon>Fungi</taxon>
        <taxon>Dikarya</taxon>
        <taxon>Ascomycota</taxon>
        <taxon>Pezizomycotina</taxon>
        <taxon>Sordariomycetes</taxon>
        <taxon>Sordariomycetidae</taxon>
        <taxon>Sordariales</taxon>
        <taxon>Chaetomiaceae</taxon>
        <taxon>Thermothelomyces</taxon>
    </lineage>
</organism>
<feature type="region of interest" description="Disordered" evidence="1">
    <location>
        <begin position="1"/>
        <end position="233"/>
    </location>
</feature>
<evidence type="ECO:0000256" key="1">
    <source>
        <dbReference type="SAM" id="MobiDB-lite"/>
    </source>
</evidence>
<feature type="compositionally biased region" description="Low complexity" evidence="1">
    <location>
        <begin position="198"/>
        <end position="214"/>
    </location>
</feature>
<feature type="compositionally biased region" description="Polar residues" evidence="1">
    <location>
        <begin position="188"/>
        <end position="197"/>
    </location>
</feature>
<dbReference type="PROSITE" id="PS50053">
    <property type="entry name" value="UBIQUITIN_2"/>
    <property type="match status" value="1"/>
</dbReference>
<feature type="domain" description="Ubiquitin-like" evidence="2">
    <location>
        <begin position="409"/>
        <end position="485"/>
    </location>
</feature>
<feature type="compositionally biased region" description="Polar residues" evidence="1">
    <location>
        <begin position="126"/>
        <end position="162"/>
    </location>
</feature>
<dbReference type="OrthoDB" id="3365399at2759"/>
<dbReference type="AlphaFoldDB" id="G2Q635"/>
<feature type="region of interest" description="Disordered" evidence="1">
    <location>
        <begin position="371"/>
        <end position="406"/>
    </location>
</feature>
<keyword evidence="4" id="KW-1185">Reference proteome</keyword>
<proteinExistence type="predicted"/>
<dbReference type="GeneID" id="11505767"/>
<dbReference type="Proteomes" id="UP000007322">
    <property type="component" value="Chromosome 1"/>
</dbReference>
<dbReference type="RefSeq" id="XP_003660759.1">
    <property type="nucleotide sequence ID" value="XM_003660711.1"/>
</dbReference>
<dbReference type="InterPro" id="IPR000626">
    <property type="entry name" value="Ubiquitin-like_dom"/>
</dbReference>
<dbReference type="InterPro" id="IPR029071">
    <property type="entry name" value="Ubiquitin-like_domsf"/>
</dbReference>
<dbReference type="eggNOG" id="ENOG502SB4V">
    <property type="taxonomic scope" value="Eukaryota"/>
</dbReference>
<feature type="compositionally biased region" description="Basic residues" evidence="1">
    <location>
        <begin position="14"/>
        <end position="26"/>
    </location>
</feature>
<dbReference type="Pfam" id="PF11976">
    <property type="entry name" value="Rad60-SLD"/>
    <property type="match status" value="1"/>
</dbReference>
<feature type="compositionally biased region" description="Low complexity" evidence="1">
    <location>
        <begin position="28"/>
        <end position="38"/>
    </location>
</feature>
<feature type="compositionally biased region" description="Basic and acidic residues" evidence="1">
    <location>
        <begin position="109"/>
        <end position="120"/>
    </location>
</feature>
<dbReference type="Gene3D" id="3.10.20.90">
    <property type="entry name" value="Phosphatidylinositol 3-kinase Catalytic Subunit, Chain A, domain 1"/>
    <property type="match status" value="1"/>
</dbReference>
<feature type="compositionally biased region" description="Low complexity" evidence="1">
    <location>
        <begin position="393"/>
        <end position="402"/>
    </location>
</feature>